<evidence type="ECO:0000313" key="1">
    <source>
        <dbReference type="EMBL" id="KAK7286906.1"/>
    </source>
</evidence>
<organism evidence="1 2">
    <name type="scientific">Clitoria ternatea</name>
    <name type="common">Butterfly pea</name>
    <dbReference type="NCBI Taxonomy" id="43366"/>
    <lineage>
        <taxon>Eukaryota</taxon>
        <taxon>Viridiplantae</taxon>
        <taxon>Streptophyta</taxon>
        <taxon>Embryophyta</taxon>
        <taxon>Tracheophyta</taxon>
        <taxon>Spermatophyta</taxon>
        <taxon>Magnoliopsida</taxon>
        <taxon>eudicotyledons</taxon>
        <taxon>Gunneridae</taxon>
        <taxon>Pentapetalae</taxon>
        <taxon>rosids</taxon>
        <taxon>fabids</taxon>
        <taxon>Fabales</taxon>
        <taxon>Fabaceae</taxon>
        <taxon>Papilionoideae</taxon>
        <taxon>50 kb inversion clade</taxon>
        <taxon>NPAAA clade</taxon>
        <taxon>indigoferoid/millettioid clade</taxon>
        <taxon>Phaseoleae</taxon>
        <taxon>Clitoria</taxon>
    </lineage>
</organism>
<proteinExistence type="predicted"/>
<comment type="caution">
    <text evidence="1">The sequence shown here is derived from an EMBL/GenBank/DDBJ whole genome shotgun (WGS) entry which is preliminary data.</text>
</comment>
<accession>A0AAN9IVG6</accession>
<sequence>MSSSFVGMMQCHLFELPSVIVLEFTFVHCSLKWVALSNINFFSYQCIGICMAKPSTFLCNRTMYQWSYPSSSPQH</sequence>
<protein>
    <submittedName>
        <fullName evidence="1">Uncharacterized protein</fullName>
    </submittedName>
</protein>
<dbReference type="Proteomes" id="UP001359559">
    <property type="component" value="Unassembled WGS sequence"/>
</dbReference>
<keyword evidence="2" id="KW-1185">Reference proteome</keyword>
<evidence type="ECO:0000313" key="2">
    <source>
        <dbReference type="Proteomes" id="UP001359559"/>
    </source>
</evidence>
<reference evidence="1 2" key="1">
    <citation type="submission" date="2024-01" db="EMBL/GenBank/DDBJ databases">
        <title>The genomes of 5 underutilized Papilionoideae crops provide insights into root nodulation and disease resistance.</title>
        <authorList>
            <person name="Yuan L."/>
        </authorList>
    </citation>
    <scope>NUCLEOTIDE SEQUENCE [LARGE SCALE GENOMIC DNA]</scope>
    <source>
        <strain evidence="1">LY-2023</strain>
        <tissue evidence="1">Leaf</tissue>
    </source>
</reference>
<dbReference type="EMBL" id="JAYKXN010000005">
    <property type="protein sequence ID" value="KAK7286906.1"/>
    <property type="molecule type" value="Genomic_DNA"/>
</dbReference>
<name>A0AAN9IVG6_CLITE</name>
<gene>
    <name evidence="1" type="ORF">RJT34_22252</name>
</gene>
<dbReference type="AlphaFoldDB" id="A0AAN9IVG6"/>